<reference evidence="2 3" key="1">
    <citation type="submission" date="2021-06" db="EMBL/GenBank/DDBJ databases">
        <authorList>
            <person name="Kallberg Y."/>
            <person name="Tangrot J."/>
            <person name="Rosling A."/>
        </authorList>
    </citation>
    <scope>NUCLEOTIDE SEQUENCE [LARGE SCALE GENOMIC DNA]</scope>
    <source>
        <strain evidence="2 3">120-4 pot B 10/14</strain>
    </source>
</reference>
<comment type="caution">
    <text evidence="2">The sequence shown here is derived from an EMBL/GenBank/DDBJ whole genome shotgun (WGS) entry which is preliminary data.</text>
</comment>
<feature type="domain" description="HMG box" evidence="1">
    <location>
        <begin position="23"/>
        <end position="72"/>
    </location>
</feature>
<gene>
    <name evidence="2" type="ORF">GMARGA_LOCUS15747</name>
</gene>
<dbReference type="SUPFAM" id="SSF47095">
    <property type="entry name" value="HMG-box"/>
    <property type="match status" value="1"/>
</dbReference>
<dbReference type="Proteomes" id="UP000789901">
    <property type="component" value="Unassembled WGS sequence"/>
</dbReference>
<dbReference type="InterPro" id="IPR009071">
    <property type="entry name" value="HMG_box_dom"/>
</dbReference>
<protein>
    <submittedName>
        <fullName evidence="2">27210_t:CDS:1</fullName>
    </submittedName>
</protein>
<dbReference type="Pfam" id="PF00505">
    <property type="entry name" value="HMG_box"/>
    <property type="match status" value="1"/>
</dbReference>
<proteinExistence type="predicted"/>
<evidence type="ECO:0000259" key="1">
    <source>
        <dbReference type="Pfam" id="PF00505"/>
    </source>
</evidence>
<evidence type="ECO:0000313" key="2">
    <source>
        <dbReference type="EMBL" id="CAG8744736.1"/>
    </source>
</evidence>
<name>A0ABN7V9I9_GIGMA</name>
<accession>A0ABN7V9I9</accession>
<dbReference type="EMBL" id="CAJVQB010011036">
    <property type="protein sequence ID" value="CAG8744736.1"/>
    <property type="molecule type" value="Genomic_DNA"/>
</dbReference>
<dbReference type="Gene3D" id="1.10.30.10">
    <property type="entry name" value="High mobility group box domain"/>
    <property type="match status" value="1"/>
</dbReference>
<keyword evidence="3" id="KW-1185">Reference proteome</keyword>
<dbReference type="InterPro" id="IPR036910">
    <property type="entry name" value="HMG_box_dom_sf"/>
</dbReference>
<evidence type="ECO:0000313" key="3">
    <source>
        <dbReference type="Proteomes" id="UP000789901"/>
    </source>
</evidence>
<sequence length="138" mass="16086">MPNVREIRQFNIDELANISKGNRYLNSFFVYRKEYTKRATASGKKMKMTDVSKLASQAWKKENPSIKKAYTDIVFDANMTKVQTATPKEPTSLICDQLDPPNSETSFLPNYEELPFDTVTFYEYLIMNQIFNTEFLLK</sequence>
<organism evidence="2 3">
    <name type="scientific">Gigaspora margarita</name>
    <dbReference type="NCBI Taxonomy" id="4874"/>
    <lineage>
        <taxon>Eukaryota</taxon>
        <taxon>Fungi</taxon>
        <taxon>Fungi incertae sedis</taxon>
        <taxon>Mucoromycota</taxon>
        <taxon>Glomeromycotina</taxon>
        <taxon>Glomeromycetes</taxon>
        <taxon>Diversisporales</taxon>
        <taxon>Gigasporaceae</taxon>
        <taxon>Gigaspora</taxon>
    </lineage>
</organism>